<feature type="transmembrane region" description="Helical" evidence="10">
    <location>
        <begin position="173"/>
        <end position="191"/>
    </location>
</feature>
<evidence type="ECO:0000256" key="3">
    <source>
        <dbReference type="ARBA" id="ARBA00022448"/>
    </source>
</evidence>
<dbReference type="InterPro" id="IPR045621">
    <property type="entry name" value="BPD_transp_1_N"/>
</dbReference>
<evidence type="ECO:0000256" key="8">
    <source>
        <dbReference type="ARBA" id="ARBA00037215"/>
    </source>
</evidence>
<protein>
    <recommendedName>
        <fullName evidence="9">Glutathione transport system permease protein GsiC</fullName>
    </recommendedName>
</protein>
<evidence type="ECO:0000256" key="7">
    <source>
        <dbReference type="ARBA" id="ARBA00023136"/>
    </source>
</evidence>
<evidence type="ECO:0000256" key="10">
    <source>
        <dbReference type="RuleBase" id="RU363032"/>
    </source>
</evidence>
<evidence type="ECO:0000256" key="4">
    <source>
        <dbReference type="ARBA" id="ARBA00022475"/>
    </source>
</evidence>
<gene>
    <name evidence="12" type="ORF">COO20_18400</name>
</gene>
<dbReference type="Pfam" id="PF19300">
    <property type="entry name" value="BPD_transp_1_N"/>
    <property type="match status" value="1"/>
</dbReference>
<dbReference type="Gene3D" id="1.10.3720.10">
    <property type="entry name" value="MetI-like"/>
    <property type="match status" value="1"/>
</dbReference>
<proteinExistence type="inferred from homology"/>
<keyword evidence="6 10" id="KW-1133">Transmembrane helix</keyword>
<dbReference type="EMBL" id="NWTK01000013">
    <property type="protein sequence ID" value="PKR51815.1"/>
    <property type="molecule type" value="Genomic_DNA"/>
</dbReference>
<dbReference type="GO" id="GO:0005886">
    <property type="term" value="C:plasma membrane"/>
    <property type="evidence" value="ECO:0007669"/>
    <property type="project" value="UniProtKB-SubCell"/>
</dbReference>
<dbReference type="CDD" id="cd06261">
    <property type="entry name" value="TM_PBP2"/>
    <property type="match status" value="1"/>
</dbReference>
<evidence type="ECO:0000313" key="13">
    <source>
        <dbReference type="Proteomes" id="UP000233597"/>
    </source>
</evidence>
<keyword evidence="5 10" id="KW-0812">Transmembrane</keyword>
<keyword evidence="4" id="KW-1003">Cell membrane</keyword>
<reference evidence="12 13" key="1">
    <citation type="submission" date="2017-09" db="EMBL/GenBank/DDBJ databases">
        <title>Biodiversity and function of Thalassospira species in the particle-attached aromatic-hydrocarbon-degrading consortia from the surface seawater of the South China Sea.</title>
        <authorList>
            <person name="Dong C."/>
            <person name="Liu R."/>
            <person name="Shao Z."/>
        </authorList>
    </citation>
    <scope>NUCLEOTIDE SEQUENCE [LARGE SCALE GENOMIC DNA]</scope>
    <source>
        <strain evidence="12 13">CSC1P2</strain>
    </source>
</reference>
<feature type="transmembrane region" description="Helical" evidence="10">
    <location>
        <begin position="134"/>
        <end position="161"/>
    </location>
</feature>
<feature type="transmembrane region" description="Helical" evidence="10">
    <location>
        <begin position="9"/>
        <end position="30"/>
    </location>
</feature>
<sequence length="306" mass="33885">MVQYFLRRLFALIPVLFLISIFVFMFVHALPGDPARVLAGEHATLEEVEIVRRTLNLDAPLYQQYFKFIGNILSGNLGISLRTHEPVTTMIGRAFMPTVWLALCALGWSVLFGLISGVVSAVKRGSVGDHAGMFAAVSGISMPPFWLGLLLMQFFSVQLGWFGTSGFDSLSDLVLPSLTLGAGVAAIMARFTRSAVIEVVREDYIRTARAKGLKEKIVIWKHALRNALIPVVTMAGLQFGFLLGGSIVIEQVFRWPGMGALLLDAIRFRDYTVVQAEIMIFSLEFLLINLLVDVLYGLINPKIRYS</sequence>
<dbReference type="GO" id="GO:0055085">
    <property type="term" value="P:transmembrane transport"/>
    <property type="evidence" value="ECO:0007669"/>
    <property type="project" value="InterPro"/>
</dbReference>
<evidence type="ECO:0000256" key="2">
    <source>
        <dbReference type="ARBA" id="ARBA00009306"/>
    </source>
</evidence>
<dbReference type="AlphaFoldDB" id="A0A2N3KMP0"/>
<evidence type="ECO:0000256" key="6">
    <source>
        <dbReference type="ARBA" id="ARBA00022989"/>
    </source>
</evidence>
<feature type="transmembrane region" description="Helical" evidence="10">
    <location>
        <begin position="227"/>
        <end position="249"/>
    </location>
</feature>
<feature type="domain" description="ABC transmembrane type-1" evidence="11">
    <location>
        <begin position="95"/>
        <end position="292"/>
    </location>
</feature>
<dbReference type="Proteomes" id="UP000233597">
    <property type="component" value="Unassembled WGS sequence"/>
</dbReference>
<keyword evidence="3 10" id="KW-0813">Transport</keyword>
<dbReference type="PROSITE" id="PS50928">
    <property type="entry name" value="ABC_TM1"/>
    <property type="match status" value="1"/>
</dbReference>
<evidence type="ECO:0000259" key="11">
    <source>
        <dbReference type="PROSITE" id="PS50928"/>
    </source>
</evidence>
<comment type="caution">
    <text evidence="12">The sequence shown here is derived from an EMBL/GenBank/DDBJ whole genome shotgun (WGS) entry which is preliminary data.</text>
</comment>
<organism evidence="12 13">
    <name type="scientific">Thalassospira marina</name>
    <dbReference type="NCBI Taxonomy" id="2048283"/>
    <lineage>
        <taxon>Bacteria</taxon>
        <taxon>Pseudomonadati</taxon>
        <taxon>Pseudomonadota</taxon>
        <taxon>Alphaproteobacteria</taxon>
        <taxon>Rhodospirillales</taxon>
        <taxon>Thalassospiraceae</taxon>
        <taxon>Thalassospira</taxon>
    </lineage>
</organism>
<evidence type="ECO:0000313" key="12">
    <source>
        <dbReference type="EMBL" id="PKR51815.1"/>
    </source>
</evidence>
<dbReference type="SUPFAM" id="SSF161098">
    <property type="entry name" value="MetI-like"/>
    <property type="match status" value="1"/>
</dbReference>
<evidence type="ECO:0000256" key="5">
    <source>
        <dbReference type="ARBA" id="ARBA00022692"/>
    </source>
</evidence>
<dbReference type="InterPro" id="IPR000515">
    <property type="entry name" value="MetI-like"/>
</dbReference>
<accession>A0A2N3KMP0</accession>
<name>A0A2N3KMP0_9PROT</name>
<comment type="function">
    <text evidence="8">Part of the ABC transporter complex GsiABCD involved in glutathione import. Probably responsible for the translocation of the substrate across the membrane.</text>
</comment>
<comment type="similarity">
    <text evidence="2 10">Belongs to the binding-protein-dependent transport system permease family.</text>
</comment>
<dbReference type="PANTHER" id="PTHR43163:SF5">
    <property type="entry name" value="GLUTATHIONE TRANSPORT SYSTEM PERMEASE PROTEIN GSIC"/>
    <property type="match status" value="1"/>
</dbReference>
<dbReference type="OrthoDB" id="7834831at2"/>
<evidence type="ECO:0000256" key="9">
    <source>
        <dbReference type="ARBA" id="ARBA00041107"/>
    </source>
</evidence>
<keyword evidence="7 10" id="KW-0472">Membrane</keyword>
<dbReference type="InterPro" id="IPR035906">
    <property type="entry name" value="MetI-like_sf"/>
</dbReference>
<comment type="subcellular location">
    <subcellularLocation>
        <location evidence="1 10">Cell membrane</location>
        <topology evidence="1 10">Multi-pass membrane protein</topology>
    </subcellularLocation>
</comment>
<feature type="transmembrane region" description="Helical" evidence="10">
    <location>
        <begin position="278"/>
        <end position="299"/>
    </location>
</feature>
<dbReference type="RefSeq" id="WP_101269215.1">
    <property type="nucleotide sequence ID" value="NZ_NWTK01000013.1"/>
</dbReference>
<evidence type="ECO:0000256" key="1">
    <source>
        <dbReference type="ARBA" id="ARBA00004651"/>
    </source>
</evidence>
<dbReference type="PANTHER" id="PTHR43163">
    <property type="entry name" value="DIPEPTIDE TRANSPORT SYSTEM PERMEASE PROTEIN DPPB-RELATED"/>
    <property type="match status" value="1"/>
</dbReference>
<dbReference type="Pfam" id="PF00528">
    <property type="entry name" value="BPD_transp_1"/>
    <property type="match status" value="1"/>
</dbReference>
<feature type="transmembrane region" description="Helical" evidence="10">
    <location>
        <begin position="99"/>
        <end position="122"/>
    </location>
</feature>